<feature type="region of interest" description="Disordered" evidence="1">
    <location>
        <begin position="8"/>
        <end position="41"/>
    </location>
</feature>
<dbReference type="InterPro" id="IPR028131">
    <property type="entry name" value="VASH1"/>
</dbReference>
<organism evidence="2 3">
    <name type="scientific">Labrus bergylta</name>
    <name type="common">ballan wrasse</name>
    <dbReference type="NCBI Taxonomy" id="56723"/>
    <lineage>
        <taxon>Eukaryota</taxon>
        <taxon>Metazoa</taxon>
        <taxon>Chordata</taxon>
        <taxon>Craniata</taxon>
        <taxon>Vertebrata</taxon>
        <taxon>Euteleostomi</taxon>
        <taxon>Actinopterygii</taxon>
        <taxon>Neopterygii</taxon>
        <taxon>Teleostei</taxon>
        <taxon>Neoteleostei</taxon>
        <taxon>Acanthomorphata</taxon>
        <taxon>Eupercaria</taxon>
        <taxon>Labriformes</taxon>
        <taxon>Labridae</taxon>
        <taxon>Labrus</taxon>
    </lineage>
</organism>
<dbReference type="InParanoid" id="A0A3Q3ET53"/>
<reference evidence="2" key="2">
    <citation type="submission" date="2025-09" db="UniProtKB">
        <authorList>
            <consortium name="Ensembl"/>
        </authorList>
    </citation>
    <scope>IDENTIFICATION</scope>
</reference>
<evidence type="ECO:0000313" key="3">
    <source>
        <dbReference type="Proteomes" id="UP000261660"/>
    </source>
</evidence>
<dbReference type="Pfam" id="PF14822">
    <property type="entry name" value="Vasohibin"/>
    <property type="match status" value="1"/>
</dbReference>
<dbReference type="Proteomes" id="UP000261660">
    <property type="component" value="Unplaced"/>
</dbReference>
<evidence type="ECO:0000256" key="1">
    <source>
        <dbReference type="SAM" id="MobiDB-lite"/>
    </source>
</evidence>
<evidence type="ECO:0000313" key="2">
    <source>
        <dbReference type="Ensembl" id="ENSLBEP00000010558.1"/>
    </source>
</evidence>
<dbReference type="GeneTree" id="ENSGT00990000210112"/>
<keyword evidence="3" id="KW-1185">Reference proteome</keyword>
<sequence length="102" mass="11630">FLFFLHHIHRRPSPPLPEESSTSPPNTGSRSPGEEEEKDGGILFYVNRTGFPIESVTWDRMWSHVAAVHPEGQEMKTNKVKEGQTYVAKDGIFFLKESEEKS</sequence>
<name>A0A3Q3ET53_9LABR</name>
<dbReference type="STRING" id="56723.ENSLBEP00000010558"/>
<accession>A0A3Q3ET53</accession>
<dbReference type="GO" id="GO:0005737">
    <property type="term" value="C:cytoplasm"/>
    <property type="evidence" value="ECO:0007669"/>
    <property type="project" value="InterPro"/>
</dbReference>
<dbReference type="AlphaFoldDB" id="A0A3Q3ET53"/>
<proteinExistence type="predicted"/>
<protein>
    <submittedName>
        <fullName evidence="2">Uncharacterized protein</fullName>
    </submittedName>
</protein>
<dbReference type="GO" id="GO:0045765">
    <property type="term" value="P:regulation of angiogenesis"/>
    <property type="evidence" value="ECO:0007669"/>
    <property type="project" value="InterPro"/>
</dbReference>
<reference evidence="2" key="1">
    <citation type="submission" date="2025-08" db="UniProtKB">
        <authorList>
            <consortium name="Ensembl"/>
        </authorList>
    </citation>
    <scope>IDENTIFICATION</scope>
</reference>
<dbReference type="Ensembl" id="ENSLBET00000011126.1">
    <property type="protein sequence ID" value="ENSLBEP00000010558.1"/>
    <property type="gene ID" value="ENSLBEG00000008162.1"/>
</dbReference>